<feature type="domain" description="LicD/FKTN/FKRP nucleotidyltransferase" evidence="2">
    <location>
        <begin position="159"/>
        <end position="196"/>
    </location>
</feature>
<feature type="transmembrane region" description="Helical" evidence="1">
    <location>
        <begin position="27"/>
        <end position="47"/>
    </location>
</feature>
<evidence type="ECO:0000259" key="2">
    <source>
        <dbReference type="Pfam" id="PF04991"/>
    </source>
</evidence>
<keyword evidence="1" id="KW-0472">Membrane</keyword>
<keyword evidence="4" id="KW-1185">Reference proteome</keyword>
<accession>A0AAV2HT72</accession>
<name>A0AAV2HT72_LYMST</name>
<dbReference type="PANTHER" id="PTHR13627:SF31">
    <property type="entry name" value="RIBITOL 5-PHOSPHATE TRANSFERASE FKRP"/>
    <property type="match status" value="1"/>
</dbReference>
<dbReference type="PANTHER" id="PTHR13627">
    <property type="entry name" value="FUKUTIN RELATED PROTEIN"/>
    <property type="match status" value="1"/>
</dbReference>
<dbReference type="EMBL" id="CAXITT010000243">
    <property type="protein sequence ID" value="CAL1536909.1"/>
    <property type="molecule type" value="Genomic_DNA"/>
</dbReference>
<organism evidence="3 4">
    <name type="scientific">Lymnaea stagnalis</name>
    <name type="common">Great pond snail</name>
    <name type="synonym">Helix stagnalis</name>
    <dbReference type="NCBI Taxonomy" id="6523"/>
    <lineage>
        <taxon>Eukaryota</taxon>
        <taxon>Metazoa</taxon>
        <taxon>Spiralia</taxon>
        <taxon>Lophotrochozoa</taxon>
        <taxon>Mollusca</taxon>
        <taxon>Gastropoda</taxon>
        <taxon>Heterobranchia</taxon>
        <taxon>Euthyneura</taxon>
        <taxon>Panpulmonata</taxon>
        <taxon>Hygrophila</taxon>
        <taxon>Lymnaeoidea</taxon>
        <taxon>Lymnaeidae</taxon>
        <taxon>Lymnaea</taxon>
    </lineage>
</organism>
<sequence length="331" mass="37965">MSKLTNLPFAFIVSTISQKVWHGRAKFLTVTVAFALLVYMIIFVIPVRNVVFYPVIEKAWRQVKTSDILKIHYGELKIPDGIFSIVSCPVLLETPVNISDVNTSAILTYDYLRDPEVVRRVLEKGHGQFLPVLNLSQKIENFYLYKVAAAALDSVDVRHFIVAGALLGLSRHRGLIPWDDDIDIVVSFDSWELVKQALSCIRGFRLFKGNAIHWSLKYLGRDYPFVDILFYDKDDAFVWAITWYSRGTVFYPTADVFPLVESTFEGVKVPVPRHAIKIAKQIYNYDDCVVYRGHTQRFQSLIETYPKGYLVSEVPCTELSYMYSMFNLGES</sequence>
<dbReference type="Pfam" id="PF04991">
    <property type="entry name" value="LicD"/>
    <property type="match status" value="1"/>
</dbReference>
<dbReference type="GO" id="GO:0009100">
    <property type="term" value="P:glycoprotein metabolic process"/>
    <property type="evidence" value="ECO:0007669"/>
    <property type="project" value="UniProtKB-ARBA"/>
</dbReference>
<evidence type="ECO:0000313" key="3">
    <source>
        <dbReference type="EMBL" id="CAL1536909.1"/>
    </source>
</evidence>
<dbReference type="InterPro" id="IPR007074">
    <property type="entry name" value="LicD/FKTN/FKRP_NTP_transf"/>
</dbReference>
<gene>
    <name evidence="3" type="ORF">GSLYS_00010822001</name>
</gene>
<dbReference type="InterPro" id="IPR052613">
    <property type="entry name" value="LicD_transferase"/>
</dbReference>
<dbReference type="Proteomes" id="UP001497497">
    <property type="component" value="Unassembled WGS sequence"/>
</dbReference>
<keyword evidence="1" id="KW-1133">Transmembrane helix</keyword>
<evidence type="ECO:0000256" key="1">
    <source>
        <dbReference type="SAM" id="Phobius"/>
    </source>
</evidence>
<evidence type="ECO:0000313" key="4">
    <source>
        <dbReference type="Proteomes" id="UP001497497"/>
    </source>
</evidence>
<reference evidence="3 4" key="1">
    <citation type="submission" date="2024-04" db="EMBL/GenBank/DDBJ databases">
        <authorList>
            <consortium name="Genoscope - CEA"/>
            <person name="William W."/>
        </authorList>
    </citation>
    <scope>NUCLEOTIDE SEQUENCE [LARGE SCALE GENOMIC DNA]</scope>
</reference>
<protein>
    <recommendedName>
        <fullName evidence="2">LicD/FKTN/FKRP nucleotidyltransferase domain-containing protein</fullName>
    </recommendedName>
</protein>
<keyword evidence="1" id="KW-0812">Transmembrane</keyword>
<proteinExistence type="predicted"/>
<comment type="caution">
    <text evidence="3">The sequence shown here is derived from an EMBL/GenBank/DDBJ whole genome shotgun (WGS) entry which is preliminary data.</text>
</comment>
<dbReference type="AlphaFoldDB" id="A0AAV2HT72"/>